<evidence type="ECO:0000256" key="1">
    <source>
        <dbReference type="SAM" id="MobiDB-lite"/>
    </source>
</evidence>
<dbReference type="Proteomes" id="UP000799771">
    <property type="component" value="Unassembled WGS sequence"/>
</dbReference>
<evidence type="ECO:0000313" key="2">
    <source>
        <dbReference type="EMBL" id="KAF2134489.1"/>
    </source>
</evidence>
<organism evidence="2 3">
    <name type="scientific">Dothidotthia symphoricarpi CBS 119687</name>
    <dbReference type="NCBI Taxonomy" id="1392245"/>
    <lineage>
        <taxon>Eukaryota</taxon>
        <taxon>Fungi</taxon>
        <taxon>Dikarya</taxon>
        <taxon>Ascomycota</taxon>
        <taxon>Pezizomycotina</taxon>
        <taxon>Dothideomycetes</taxon>
        <taxon>Pleosporomycetidae</taxon>
        <taxon>Pleosporales</taxon>
        <taxon>Dothidotthiaceae</taxon>
        <taxon>Dothidotthia</taxon>
    </lineage>
</organism>
<protein>
    <submittedName>
        <fullName evidence="2">Uncharacterized protein</fullName>
    </submittedName>
</protein>
<proteinExistence type="predicted"/>
<dbReference type="PANTHER" id="PTHR42085:SF1">
    <property type="entry name" value="F-BOX DOMAIN-CONTAINING PROTEIN"/>
    <property type="match status" value="1"/>
</dbReference>
<dbReference type="EMBL" id="ML977497">
    <property type="protein sequence ID" value="KAF2134489.1"/>
    <property type="molecule type" value="Genomic_DNA"/>
</dbReference>
<accession>A0A6A6ARD3</accession>
<feature type="compositionally biased region" description="Basic residues" evidence="1">
    <location>
        <begin position="34"/>
        <end position="48"/>
    </location>
</feature>
<feature type="region of interest" description="Disordered" evidence="1">
    <location>
        <begin position="63"/>
        <end position="112"/>
    </location>
</feature>
<gene>
    <name evidence="2" type="ORF">P153DRAFT_380307</name>
</gene>
<sequence length="418" mass="47945">MAPKLPALSAPISKDGSSSPELGSPSKMTQYNKKTGRPIRRSAGKVKKVAGYVDSATLEQQLEEFEAAEFSPLTSGESEDEDEMNHRGRADKSRRKRKRSPSPPSPRLDPIIYDQELDELTDSESNGVFRHQTPKKPPVTLQFNVPLGFHGPLFVKLDSSMLQVNEEGARQDMRKGRAKKARMTTPIPDRTTTQRRRTGFTDLPPELRNTVYRHVFVRKNQDFKVYRRDRESAGTPPSMCQSAQFLRTCKTVHNEGCSILYGENTFVFDRSQGTRGPFYISEPKEIGYQDALQFLKMMGAENLQYLRDLKICFDDAAPKDTTYVSSNEDRRFLNDDVLINCLRLLRKAKLRTLALCFIGRRTLWASDTKFLGYLEQVKVDALIKWSPGRYFVQERIGEHIWRTLKEQMVRPESLYDTK</sequence>
<dbReference type="InterPro" id="IPR038883">
    <property type="entry name" value="AN11006-like"/>
</dbReference>
<dbReference type="PANTHER" id="PTHR42085">
    <property type="entry name" value="F-BOX DOMAIN-CONTAINING PROTEIN"/>
    <property type="match status" value="1"/>
</dbReference>
<dbReference type="GeneID" id="54410354"/>
<dbReference type="AlphaFoldDB" id="A0A6A6ARD3"/>
<dbReference type="RefSeq" id="XP_033528876.1">
    <property type="nucleotide sequence ID" value="XM_033669922.1"/>
</dbReference>
<name>A0A6A6ARD3_9PLEO</name>
<feature type="region of interest" description="Disordered" evidence="1">
    <location>
        <begin position="1"/>
        <end position="48"/>
    </location>
</feature>
<keyword evidence="3" id="KW-1185">Reference proteome</keyword>
<evidence type="ECO:0000313" key="3">
    <source>
        <dbReference type="Proteomes" id="UP000799771"/>
    </source>
</evidence>
<feature type="compositionally biased region" description="Polar residues" evidence="1">
    <location>
        <begin position="15"/>
        <end position="33"/>
    </location>
</feature>
<dbReference type="OrthoDB" id="5372935at2759"/>
<reference evidence="2" key="1">
    <citation type="journal article" date="2020" name="Stud. Mycol.">
        <title>101 Dothideomycetes genomes: a test case for predicting lifestyles and emergence of pathogens.</title>
        <authorList>
            <person name="Haridas S."/>
            <person name="Albert R."/>
            <person name="Binder M."/>
            <person name="Bloem J."/>
            <person name="Labutti K."/>
            <person name="Salamov A."/>
            <person name="Andreopoulos B."/>
            <person name="Baker S."/>
            <person name="Barry K."/>
            <person name="Bills G."/>
            <person name="Bluhm B."/>
            <person name="Cannon C."/>
            <person name="Castanera R."/>
            <person name="Culley D."/>
            <person name="Daum C."/>
            <person name="Ezra D."/>
            <person name="Gonzalez J."/>
            <person name="Henrissat B."/>
            <person name="Kuo A."/>
            <person name="Liang C."/>
            <person name="Lipzen A."/>
            <person name="Lutzoni F."/>
            <person name="Magnuson J."/>
            <person name="Mondo S."/>
            <person name="Nolan M."/>
            <person name="Ohm R."/>
            <person name="Pangilinan J."/>
            <person name="Park H.-J."/>
            <person name="Ramirez L."/>
            <person name="Alfaro M."/>
            <person name="Sun H."/>
            <person name="Tritt A."/>
            <person name="Yoshinaga Y."/>
            <person name="Zwiers L.-H."/>
            <person name="Turgeon B."/>
            <person name="Goodwin S."/>
            <person name="Spatafora J."/>
            <person name="Crous P."/>
            <person name="Grigoriev I."/>
        </authorList>
    </citation>
    <scope>NUCLEOTIDE SEQUENCE</scope>
    <source>
        <strain evidence="2">CBS 119687</strain>
    </source>
</reference>